<dbReference type="InterPro" id="IPR011992">
    <property type="entry name" value="EF-hand-dom_pair"/>
</dbReference>
<reference evidence="9 10" key="1">
    <citation type="submission" date="2020-08" db="EMBL/GenBank/DDBJ databases">
        <authorList>
            <person name="Hejnol A."/>
        </authorList>
    </citation>
    <scope>NUCLEOTIDE SEQUENCE [LARGE SCALE GENOMIC DNA]</scope>
</reference>
<dbReference type="SUPFAM" id="SSF54001">
    <property type="entry name" value="Cysteine proteinases"/>
    <property type="match status" value="1"/>
</dbReference>
<evidence type="ECO:0000313" key="9">
    <source>
        <dbReference type="EMBL" id="CAD5113076.1"/>
    </source>
</evidence>
<dbReference type="Pfam" id="PF01067">
    <property type="entry name" value="Calpain_III"/>
    <property type="match status" value="1"/>
</dbReference>
<feature type="domain" description="Calpain catalytic" evidence="8">
    <location>
        <begin position="68"/>
        <end position="370"/>
    </location>
</feature>
<evidence type="ECO:0000256" key="7">
    <source>
        <dbReference type="SAM" id="MobiDB-lite"/>
    </source>
</evidence>
<dbReference type="InterPro" id="IPR033883">
    <property type="entry name" value="C2_III"/>
</dbReference>
<feature type="active site" evidence="5 6">
    <location>
        <position position="125"/>
    </location>
</feature>
<dbReference type="OrthoDB" id="424753at2759"/>
<accession>A0A7I8VB26</accession>
<protein>
    <submittedName>
        <fullName evidence="9">DgyrCDS2268</fullName>
    </submittedName>
</protein>
<dbReference type="InterPro" id="IPR038765">
    <property type="entry name" value="Papain-like_cys_pep_sf"/>
</dbReference>
<dbReference type="SMART" id="SM00720">
    <property type="entry name" value="calpain_III"/>
    <property type="match status" value="1"/>
</dbReference>
<dbReference type="InterPro" id="IPR022683">
    <property type="entry name" value="Calpain_III"/>
</dbReference>
<dbReference type="InterPro" id="IPR036213">
    <property type="entry name" value="Calpain_III_sf"/>
</dbReference>
<dbReference type="Pfam" id="PF00648">
    <property type="entry name" value="Peptidase_C2"/>
    <property type="match status" value="1"/>
</dbReference>
<feature type="region of interest" description="Disordered" evidence="7">
    <location>
        <begin position="528"/>
        <end position="548"/>
    </location>
</feature>
<proteinExistence type="inferred from homology"/>
<evidence type="ECO:0000256" key="4">
    <source>
        <dbReference type="ARBA" id="ARBA00022807"/>
    </source>
</evidence>
<dbReference type="InterPro" id="IPR000169">
    <property type="entry name" value="Pept_cys_AS"/>
</dbReference>
<dbReference type="Gene3D" id="3.90.70.10">
    <property type="entry name" value="Cysteine proteinases"/>
    <property type="match status" value="1"/>
</dbReference>
<evidence type="ECO:0000313" key="10">
    <source>
        <dbReference type="Proteomes" id="UP000549394"/>
    </source>
</evidence>
<dbReference type="Proteomes" id="UP000549394">
    <property type="component" value="Unassembled WGS sequence"/>
</dbReference>
<dbReference type="CDD" id="cd00214">
    <property type="entry name" value="Calpain_III"/>
    <property type="match status" value="1"/>
</dbReference>
<dbReference type="GO" id="GO:0006508">
    <property type="term" value="P:proteolysis"/>
    <property type="evidence" value="ECO:0007669"/>
    <property type="project" value="UniProtKB-KW"/>
</dbReference>
<keyword evidence="4 6" id="KW-0788">Thiol protease</keyword>
<dbReference type="PRINTS" id="PR00704">
    <property type="entry name" value="CALPAIN"/>
</dbReference>
<dbReference type="GO" id="GO:0004198">
    <property type="term" value="F:calcium-dependent cysteine-type endopeptidase activity"/>
    <property type="evidence" value="ECO:0007669"/>
    <property type="project" value="InterPro"/>
</dbReference>
<keyword evidence="2 6" id="KW-0645">Protease</keyword>
<dbReference type="PROSITE" id="PS50203">
    <property type="entry name" value="CALPAIN_CAT"/>
    <property type="match status" value="1"/>
</dbReference>
<feature type="active site" evidence="5 6">
    <location>
        <position position="310"/>
    </location>
</feature>
<gene>
    <name evidence="9" type="ORF">DGYR_LOCUS2124</name>
</gene>
<dbReference type="InterPro" id="IPR022684">
    <property type="entry name" value="Calpain_cysteine_protease"/>
</dbReference>
<evidence type="ECO:0000256" key="1">
    <source>
        <dbReference type="ARBA" id="ARBA00007623"/>
    </source>
</evidence>
<comment type="similarity">
    <text evidence="1">Belongs to the peptidase C2 family.</text>
</comment>
<dbReference type="AlphaFoldDB" id="A0A7I8VB26"/>
<dbReference type="SUPFAM" id="SSF47473">
    <property type="entry name" value="EF-hand"/>
    <property type="match status" value="1"/>
</dbReference>
<evidence type="ECO:0000256" key="2">
    <source>
        <dbReference type="ARBA" id="ARBA00022670"/>
    </source>
</evidence>
<dbReference type="InterPro" id="IPR001300">
    <property type="entry name" value="Peptidase_C2_calpain_cat"/>
</dbReference>
<keyword evidence="10" id="KW-1185">Reference proteome</keyword>
<dbReference type="GO" id="GO:0005737">
    <property type="term" value="C:cytoplasm"/>
    <property type="evidence" value="ECO:0007669"/>
    <property type="project" value="TreeGrafter"/>
</dbReference>
<dbReference type="CDD" id="cd00044">
    <property type="entry name" value="CysPc"/>
    <property type="match status" value="1"/>
</dbReference>
<dbReference type="SMART" id="SM00230">
    <property type="entry name" value="CysPc"/>
    <property type="match status" value="1"/>
</dbReference>
<dbReference type="Gene3D" id="2.60.120.380">
    <property type="match status" value="1"/>
</dbReference>
<evidence type="ECO:0000256" key="5">
    <source>
        <dbReference type="PIRSR" id="PIRSR622684-1"/>
    </source>
</evidence>
<dbReference type="SUPFAM" id="SSF49758">
    <property type="entry name" value="Calpain large subunit, middle domain (domain III)"/>
    <property type="match status" value="1"/>
</dbReference>
<name>A0A7I8VB26_9ANNE</name>
<evidence type="ECO:0000256" key="6">
    <source>
        <dbReference type="PROSITE-ProRule" id="PRU00239"/>
    </source>
</evidence>
<evidence type="ECO:0000256" key="3">
    <source>
        <dbReference type="ARBA" id="ARBA00022801"/>
    </source>
</evidence>
<dbReference type="EMBL" id="CAJFCJ010000003">
    <property type="protein sequence ID" value="CAD5113076.1"/>
    <property type="molecule type" value="Genomic_DNA"/>
</dbReference>
<sequence length="644" mass="73988">MVDFEGLFRHYITGWRPRFTHDYDYRSTIRDIGEGSSKTKRYGYRRREEEEPQTYEDIKETYSANGELWEDPDFPAEDKSIFFKKPPSCWPNIEWLRPHEICDNPKFLHEGASRMDINQGALGDCWFLAAVACLTQNEALFHRVVPDDQDFLNSYAGIFRFQFWQYGRWVEVIIDDRLPTSNGRLIYLHSNEGNEFWPAMLEKAYAKLNGSYESLSGGLTGEALVDFTGGIIEKWNFPEDGTEGLYERMKTSLKKGGFMACSIDSSPDTMESRLENGLVIGHAYSITDVRNVTVETPTVSGQIAMIRIRNPWGNEAEWKGAWSDGSPEWEYIPEEERQNIGLTFEADGEFWMSFDDFSNNFQRMEICHLGPDSIPEGEGVKWEMSLMEGSWKRNINAGGCANYKSHALNPAYKITLDEADGEDEEGRICLLLGVMQKERRKKRMEGEADLPIGYAIYKMNDPDEKLSYKSLRYLERVAGSKSFINSREVADYHFLYPGSYAVVPSTFEPQQEADFLLRLFAEKPGTIEEPDEITGKGEPDPDEVKDETAEEKTIVAIEAFRAAAGYDNEIDAYELMNLLNTVAKQEFDFEGFNVDICRSMVAMRDINLTGTLGFDEFKGLWDDLLKWIVRKKYNIILSNNFFLM</sequence>
<evidence type="ECO:0000259" key="8">
    <source>
        <dbReference type="PROSITE" id="PS50203"/>
    </source>
</evidence>
<dbReference type="Gene3D" id="1.10.238.10">
    <property type="entry name" value="EF-hand"/>
    <property type="match status" value="1"/>
</dbReference>
<keyword evidence="3 6" id="KW-0378">Hydrolase</keyword>
<comment type="caution">
    <text evidence="9">The sequence shown here is derived from an EMBL/GenBank/DDBJ whole genome shotgun (WGS) entry which is preliminary data.</text>
</comment>
<dbReference type="FunFam" id="3.90.70.10:FF:000001">
    <property type="entry name" value="Calpain-1 catalytic subunit"/>
    <property type="match status" value="1"/>
</dbReference>
<dbReference type="InterPro" id="IPR022682">
    <property type="entry name" value="Calpain_domain_III"/>
</dbReference>
<organism evidence="9 10">
    <name type="scientific">Dimorphilus gyrociliatus</name>
    <dbReference type="NCBI Taxonomy" id="2664684"/>
    <lineage>
        <taxon>Eukaryota</taxon>
        <taxon>Metazoa</taxon>
        <taxon>Spiralia</taxon>
        <taxon>Lophotrochozoa</taxon>
        <taxon>Annelida</taxon>
        <taxon>Polychaeta</taxon>
        <taxon>Polychaeta incertae sedis</taxon>
        <taxon>Dinophilidae</taxon>
        <taxon>Dimorphilus</taxon>
    </lineage>
</organism>
<dbReference type="PANTHER" id="PTHR10183:SF433">
    <property type="entry name" value="CALPAIN-A-RELATED"/>
    <property type="match status" value="1"/>
</dbReference>
<feature type="active site" evidence="5 6">
    <location>
        <position position="282"/>
    </location>
</feature>
<dbReference type="PROSITE" id="PS00139">
    <property type="entry name" value="THIOL_PROTEASE_CYS"/>
    <property type="match status" value="1"/>
</dbReference>
<dbReference type="PANTHER" id="PTHR10183">
    <property type="entry name" value="CALPAIN"/>
    <property type="match status" value="1"/>
</dbReference>